<dbReference type="OrthoDB" id="5964169at2759"/>
<dbReference type="CDD" id="cd00190">
    <property type="entry name" value="Tryp_SPc"/>
    <property type="match status" value="1"/>
</dbReference>
<evidence type="ECO:0000259" key="7">
    <source>
        <dbReference type="PROSITE" id="PS50240"/>
    </source>
</evidence>
<protein>
    <submittedName>
        <fullName evidence="8">Chymotrypsin-like elastase member 3B</fullName>
    </submittedName>
</protein>
<feature type="chain" id="PRO_5040917081" evidence="6">
    <location>
        <begin position="24"/>
        <end position="303"/>
    </location>
</feature>
<dbReference type="GO" id="GO:0006508">
    <property type="term" value="P:proteolysis"/>
    <property type="evidence" value="ECO:0007669"/>
    <property type="project" value="UniProtKB-KW"/>
</dbReference>
<dbReference type="InterPro" id="IPR043504">
    <property type="entry name" value="Peptidase_S1_PA_chymotrypsin"/>
</dbReference>
<keyword evidence="9" id="KW-1185">Reference proteome</keyword>
<keyword evidence="4" id="KW-1015">Disulfide bond</keyword>
<proteinExistence type="predicted"/>
<dbReference type="EMBL" id="MU826839">
    <property type="protein sequence ID" value="KAJ7372032.1"/>
    <property type="molecule type" value="Genomic_DNA"/>
</dbReference>
<reference evidence="8" key="1">
    <citation type="submission" date="2023-01" db="EMBL/GenBank/DDBJ databases">
        <title>Genome assembly of the deep-sea coral Lophelia pertusa.</title>
        <authorList>
            <person name="Herrera S."/>
            <person name="Cordes E."/>
        </authorList>
    </citation>
    <scope>NUCLEOTIDE SEQUENCE</scope>
    <source>
        <strain evidence="8">USNM1676648</strain>
        <tissue evidence="8">Polyp</tissue>
    </source>
</reference>
<dbReference type="PROSITE" id="PS50240">
    <property type="entry name" value="TRYPSIN_DOM"/>
    <property type="match status" value="1"/>
</dbReference>
<dbReference type="PROSITE" id="PS00135">
    <property type="entry name" value="TRYPSIN_SER"/>
    <property type="match status" value="1"/>
</dbReference>
<dbReference type="InterPro" id="IPR001254">
    <property type="entry name" value="Trypsin_dom"/>
</dbReference>
<dbReference type="AlphaFoldDB" id="A0A9W9YYW0"/>
<dbReference type="InterPro" id="IPR009003">
    <property type="entry name" value="Peptidase_S1_PA"/>
</dbReference>
<accession>A0A9W9YYW0</accession>
<dbReference type="GO" id="GO:0004252">
    <property type="term" value="F:serine-type endopeptidase activity"/>
    <property type="evidence" value="ECO:0007669"/>
    <property type="project" value="InterPro"/>
</dbReference>
<feature type="domain" description="Peptidase S1" evidence="7">
    <location>
        <begin position="59"/>
        <end position="302"/>
    </location>
</feature>
<keyword evidence="2 5" id="KW-0378">Hydrolase</keyword>
<evidence type="ECO:0000256" key="1">
    <source>
        <dbReference type="ARBA" id="ARBA00022670"/>
    </source>
</evidence>
<evidence type="ECO:0000256" key="6">
    <source>
        <dbReference type="SAM" id="SignalP"/>
    </source>
</evidence>
<evidence type="ECO:0000313" key="9">
    <source>
        <dbReference type="Proteomes" id="UP001163046"/>
    </source>
</evidence>
<keyword evidence="6" id="KW-0732">Signal</keyword>
<keyword evidence="1 5" id="KW-0645">Protease</keyword>
<evidence type="ECO:0000256" key="2">
    <source>
        <dbReference type="ARBA" id="ARBA00022801"/>
    </source>
</evidence>
<organism evidence="8 9">
    <name type="scientific">Desmophyllum pertusum</name>
    <dbReference type="NCBI Taxonomy" id="174260"/>
    <lineage>
        <taxon>Eukaryota</taxon>
        <taxon>Metazoa</taxon>
        <taxon>Cnidaria</taxon>
        <taxon>Anthozoa</taxon>
        <taxon>Hexacorallia</taxon>
        <taxon>Scleractinia</taxon>
        <taxon>Caryophylliina</taxon>
        <taxon>Caryophylliidae</taxon>
        <taxon>Desmophyllum</taxon>
    </lineage>
</organism>
<evidence type="ECO:0000256" key="3">
    <source>
        <dbReference type="ARBA" id="ARBA00022825"/>
    </source>
</evidence>
<dbReference type="FunFam" id="2.40.10.10:FF:000003">
    <property type="entry name" value="Transmembrane serine protease 3"/>
    <property type="match status" value="1"/>
</dbReference>
<dbReference type="PANTHER" id="PTHR24252:SF7">
    <property type="entry name" value="HYALIN"/>
    <property type="match status" value="1"/>
</dbReference>
<dbReference type="PROSITE" id="PS00134">
    <property type="entry name" value="TRYPSIN_HIS"/>
    <property type="match status" value="1"/>
</dbReference>
<dbReference type="InterPro" id="IPR018114">
    <property type="entry name" value="TRYPSIN_HIS"/>
</dbReference>
<comment type="caution">
    <text evidence="8">The sequence shown here is derived from an EMBL/GenBank/DDBJ whole genome shotgun (WGS) entry which is preliminary data.</text>
</comment>
<keyword evidence="3 5" id="KW-0720">Serine protease</keyword>
<feature type="signal peptide" evidence="6">
    <location>
        <begin position="1"/>
        <end position="23"/>
    </location>
</feature>
<evidence type="ECO:0000256" key="4">
    <source>
        <dbReference type="ARBA" id="ARBA00023157"/>
    </source>
</evidence>
<dbReference type="Pfam" id="PF00089">
    <property type="entry name" value="Trypsin"/>
    <property type="match status" value="1"/>
</dbReference>
<dbReference type="Proteomes" id="UP001163046">
    <property type="component" value="Unassembled WGS sequence"/>
</dbReference>
<name>A0A9W9YYW0_9CNID</name>
<dbReference type="SUPFAM" id="SSF50494">
    <property type="entry name" value="Trypsin-like serine proteases"/>
    <property type="match status" value="1"/>
</dbReference>
<dbReference type="SMART" id="SM00020">
    <property type="entry name" value="Tryp_SPc"/>
    <property type="match status" value="1"/>
</dbReference>
<dbReference type="PRINTS" id="PR00722">
    <property type="entry name" value="CHYMOTRYPSIN"/>
</dbReference>
<evidence type="ECO:0000256" key="5">
    <source>
        <dbReference type="RuleBase" id="RU363034"/>
    </source>
</evidence>
<gene>
    <name evidence="8" type="primary">CELA3B_5</name>
    <name evidence="8" type="ORF">OS493_021460</name>
</gene>
<dbReference type="InterPro" id="IPR001314">
    <property type="entry name" value="Peptidase_S1A"/>
</dbReference>
<evidence type="ECO:0000313" key="8">
    <source>
        <dbReference type="EMBL" id="KAJ7372032.1"/>
    </source>
</evidence>
<sequence length="303" mass="32408">MRPSSSLSILLVAVLSLTLCAESRHYRVLPDEGDDTEVVGADFINLPTCGKSTAAGSRVIGGTDATPGEWPWQAKLKIKDSGFTCGGSLITPTWVMTAAHCISEKDPSKYSVTLGDLNREKPEETEQEFSVIRVEVHPKYNSPIAINNDIALLQLARSASQTSFVNTVCLPDESEVVPAGTKCYISGWGQMTHPDSAAIKLQQAPMPVVSNRVCQTKHIKSPVSRGEGGITSTMLCAGDAGKTKISGCFGDSGGPFVCQNAAGQFVQQGIVSWGDTTCSSTSHFTVFARVSVFRQWIEDTISE</sequence>
<dbReference type="Gene3D" id="2.40.10.10">
    <property type="entry name" value="Trypsin-like serine proteases"/>
    <property type="match status" value="3"/>
</dbReference>
<dbReference type="PANTHER" id="PTHR24252">
    <property type="entry name" value="ACROSIN-RELATED"/>
    <property type="match status" value="1"/>
</dbReference>
<dbReference type="InterPro" id="IPR033116">
    <property type="entry name" value="TRYPSIN_SER"/>
</dbReference>